<dbReference type="InterPro" id="IPR036565">
    <property type="entry name" value="Mur-like_cat_sf"/>
</dbReference>
<dbReference type="EC" id="6.3.2.17" evidence="3"/>
<dbReference type="OrthoDB" id="5212574at2759"/>
<evidence type="ECO:0000256" key="9">
    <source>
        <dbReference type="ARBA" id="ARBA00022842"/>
    </source>
</evidence>
<keyword evidence="4" id="KW-0554">One-carbon metabolism</keyword>
<keyword evidence="15" id="KW-1185">Reference proteome</keyword>
<comment type="pathway">
    <text evidence="1">Cofactor biosynthesis; tetrahydrofolylpolyglutamate biosynthesis.</text>
</comment>
<dbReference type="InterPro" id="IPR036615">
    <property type="entry name" value="Mur_ligase_C_dom_sf"/>
</dbReference>
<evidence type="ECO:0000256" key="5">
    <source>
        <dbReference type="ARBA" id="ARBA00022598"/>
    </source>
</evidence>
<evidence type="ECO:0000256" key="13">
    <source>
        <dbReference type="SAM" id="MobiDB-lite"/>
    </source>
</evidence>
<dbReference type="AlphaFoldDB" id="A0A8H7QSF0"/>
<evidence type="ECO:0000313" key="15">
    <source>
        <dbReference type="Proteomes" id="UP000603453"/>
    </source>
</evidence>
<keyword evidence="6" id="KW-0479">Metal-binding</keyword>
<dbReference type="InterPro" id="IPR018109">
    <property type="entry name" value="Folylpolyglutamate_synth_CS"/>
</dbReference>
<dbReference type="GO" id="GO:0005739">
    <property type="term" value="C:mitochondrion"/>
    <property type="evidence" value="ECO:0007669"/>
    <property type="project" value="TreeGrafter"/>
</dbReference>
<dbReference type="GO" id="GO:0046872">
    <property type="term" value="F:metal ion binding"/>
    <property type="evidence" value="ECO:0007669"/>
    <property type="project" value="UniProtKB-KW"/>
</dbReference>
<dbReference type="NCBIfam" id="TIGR01499">
    <property type="entry name" value="folC"/>
    <property type="match status" value="1"/>
</dbReference>
<comment type="catalytic activity">
    <reaction evidence="12">
        <text>(6S)-5,6,7,8-tetrahydrofolyl-(gamma-L-Glu)(n) + L-glutamate + ATP = (6S)-5,6,7,8-tetrahydrofolyl-(gamma-L-Glu)(n+1) + ADP + phosphate + H(+)</text>
        <dbReference type="Rhea" id="RHEA:10580"/>
        <dbReference type="Rhea" id="RHEA-COMP:14738"/>
        <dbReference type="Rhea" id="RHEA-COMP:14740"/>
        <dbReference type="ChEBI" id="CHEBI:15378"/>
        <dbReference type="ChEBI" id="CHEBI:29985"/>
        <dbReference type="ChEBI" id="CHEBI:30616"/>
        <dbReference type="ChEBI" id="CHEBI:43474"/>
        <dbReference type="ChEBI" id="CHEBI:141005"/>
        <dbReference type="ChEBI" id="CHEBI:456216"/>
        <dbReference type="EC" id="6.3.2.17"/>
    </reaction>
</comment>
<dbReference type="GO" id="GO:0005524">
    <property type="term" value="F:ATP binding"/>
    <property type="evidence" value="ECO:0007669"/>
    <property type="project" value="UniProtKB-KW"/>
</dbReference>
<evidence type="ECO:0000256" key="2">
    <source>
        <dbReference type="ARBA" id="ARBA00008276"/>
    </source>
</evidence>
<evidence type="ECO:0000256" key="1">
    <source>
        <dbReference type="ARBA" id="ARBA00005150"/>
    </source>
</evidence>
<keyword evidence="5" id="KW-0436">Ligase</keyword>
<comment type="caution">
    <text evidence="14">The sequence shown here is derived from an EMBL/GenBank/DDBJ whole genome shotgun (WGS) entry which is preliminary data.</text>
</comment>
<evidence type="ECO:0000256" key="6">
    <source>
        <dbReference type="ARBA" id="ARBA00022723"/>
    </source>
</evidence>
<accession>A0A8H7QSF0</accession>
<evidence type="ECO:0000313" key="14">
    <source>
        <dbReference type="EMBL" id="KAG2197954.1"/>
    </source>
</evidence>
<dbReference type="SUPFAM" id="SSF53244">
    <property type="entry name" value="MurD-like peptide ligases, peptide-binding domain"/>
    <property type="match status" value="1"/>
</dbReference>
<dbReference type="GO" id="GO:0004326">
    <property type="term" value="F:tetrahydrofolylpolyglutamate synthase activity"/>
    <property type="evidence" value="ECO:0007669"/>
    <property type="project" value="UniProtKB-EC"/>
</dbReference>
<evidence type="ECO:0000256" key="11">
    <source>
        <dbReference type="ARBA" id="ARBA00030876"/>
    </source>
</evidence>
<dbReference type="UniPathway" id="UPA00850"/>
<evidence type="ECO:0000256" key="7">
    <source>
        <dbReference type="ARBA" id="ARBA00022741"/>
    </source>
</evidence>
<keyword evidence="9" id="KW-0460">Magnesium</keyword>
<evidence type="ECO:0000256" key="12">
    <source>
        <dbReference type="ARBA" id="ARBA00047493"/>
    </source>
</evidence>
<name>A0A8H7QSF0_9FUNG</name>
<dbReference type="Proteomes" id="UP000603453">
    <property type="component" value="Unassembled WGS sequence"/>
</dbReference>
<dbReference type="InterPro" id="IPR012445">
    <property type="entry name" value="ATG101"/>
</dbReference>
<feature type="compositionally biased region" description="Low complexity" evidence="13">
    <location>
        <begin position="691"/>
        <end position="704"/>
    </location>
</feature>
<dbReference type="PANTHER" id="PTHR11136">
    <property type="entry name" value="FOLYLPOLYGLUTAMATE SYNTHASE-RELATED"/>
    <property type="match status" value="1"/>
</dbReference>
<gene>
    <name evidence="14" type="ORF">INT47_002981</name>
</gene>
<dbReference type="GO" id="GO:0005829">
    <property type="term" value="C:cytosol"/>
    <property type="evidence" value="ECO:0007669"/>
    <property type="project" value="TreeGrafter"/>
</dbReference>
<feature type="region of interest" description="Disordered" evidence="13">
    <location>
        <begin position="678"/>
        <end position="712"/>
    </location>
</feature>
<evidence type="ECO:0000256" key="8">
    <source>
        <dbReference type="ARBA" id="ARBA00022840"/>
    </source>
</evidence>
<keyword evidence="8" id="KW-0067">ATP-binding</keyword>
<organism evidence="14 15">
    <name type="scientific">Mucor saturninus</name>
    <dbReference type="NCBI Taxonomy" id="64648"/>
    <lineage>
        <taxon>Eukaryota</taxon>
        <taxon>Fungi</taxon>
        <taxon>Fungi incertae sedis</taxon>
        <taxon>Mucoromycota</taxon>
        <taxon>Mucoromycotina</taxon>
        <taxon>Mucoromycetes</taxon>
        <taxon>Mucorales</taxon>
        <taxon>Mucorineae</taxon>
        <taxon>Mucoraceae</taxon>
        <taxon>Mucor</taxon>
    </lineage>
</organism>
<dbReference type="GO" id="GO:0006914">
    <property type="term" value="P:autophagy"/>
    <property type="evidence" value="ECO:0007669"/>
    <property type="project" value="InterPro"/>
</dbReference>
<protein>
    <recommendedName>
        <fullName evidence="3">tetrahydrofolate synthase</fullName>
        <ecNumber evidence="3">6.3.2.17</ecNumber>
    </recommendedName>
    <alternativeName>
        <fullName evidence="11">Folylpoly-gamma-glutamate synthetase</fullName>
    </alternativeName>
    <alternativeName>
        <fullName evidence="10">Tetrahydrofolylpolyglutamate synthase</fullName>
    </alternativeName>
</protein>
<sequence>MAFTYKEAVEKLNSLQSNAALLEKLRQAGPRMNEKSLPEMRDYFKRIGYEPKDFDKLNLIHVTGTKGKGSTSALTQATLHHYDTSIKTGLFTSPHLVAVRERIRINGVPISEELYAKYTQDVWERLEATKEEAVRAMNLSEQDTKEILRNTREHPDKPIYFRFLTLVALHTFIQEKVDCAILEVGVGGEYDSTNIIERPVVCGITALGLDHVTVLGNTIDQIAWHKSGIIKPNVPVVAFEQVPAAMEVVEKRAQEKNAPLTVLHARDVSKLDGVEIGLAGLHQKYNALTAIELVKIWLKKMRGVDFTEDVPESFKKGLKLVTWPGRGQELNVRETKYSALCDNLTWFLDGAHTVESLSTCADWFKNVQKKVTSNDEVLRVLVFNCTHGRDAARLLEIISGIQSDIKFDHVIFSTNITFKQGYTADNTNKTVTLEEVTLVQQELAASWKQQVPYFDTDNIHTVPTIEDAVDFAVELAKSNSKQVQVLTTGSLIMMALPRDQAKDVLRGLLHAIFFHRLLINVVPRELRVLETSVSITDSEEVQNLIEEKVSDFMHNTSPTQVKQGKVALFFYEKRLKKNWFQFSKTEEFVCWEQWVITLNLAPPPTSDQEKTRSIKSAENQFRQCLMKILEIVNESKEHIPSITTTDGNPFPYQIAIQSQTESWNSIMKRMIVTDAPSIATNSNNNTAIPTSSHPPHNNSSRPNSIKSERRMS</sequence>
<keyword evidence="7" id="KW-0547">Nucleotide-binding</keyword>
<evidence type="ECO:0000256" key="10">
    <source>
        <dbReference type="ARBA" id="ARBA00030592"/>
    </source>
</evidence>
<dbReference type="Pfam" id="PF07855">
    <property type="entry name" value="ATG101"/>
    <property type="match status" value="1"/>
</dbReference>
<dbReference type="InterPro" id="IPR001645">
    <property type="entry name" value="Folylpolyglutamate_synth"/>
</dbReference>
<dbReference type="PROSITE" id="PS01012">
    <property type="entry name" value="FOLYLPOLYGLU_SYNT_2"/>
    <property type="match status" value="1"/>
</dbReference>
<feature type="compositionally biased region" description="Polar residues" evidence="13">
    <location>
        <begin position="678"/>
        <end position="690"/>
    </location>
</feature>
<dbReference type="Gene3D" id="3.40.1190.10">
    <property type="entry name" value="Mur-like, catalytic domain"/>
    <property type="match status" value="1"/>
</dbReference>
<evidence type="ECO:0000256" key="3">
    <source>
        <dbReference type="ARBA" id="ARBA00013025"/>
    </source>
</evidence>
<dbReference type="SUPFAM" id="SSF53623">
    <property type="entry name" value="MurD-like peptide ligases, catalytic domain"/>
    <property type="match status" value="1"/>
</dbReference>
<dbReference type="Gene3D" id="3.90.190.20">
    <property type="entry name" value="Mur ligase, C-terminal domain"/>
    <property type="match status" value="1"/>
</dbReference>
<reference evidence="14" key="1">
    <citation type="submission" date="2020-12" db="EMBL/GenBank/DDBJ databases">
        <title>Metabolic potential, ecology and presence of endohyphal bacteria is reflected in genomic diversity of Mucoromycotina.</title>
        <authorList>
            <person name="Muszewska A."/>
            <person name="Okrasinska A."/>
            <person name="Steczkiewicz K."/>
            <person name="Drgas O."/>
            <person name="Orlowska M."/>
            <person name="Perlinska-Lenart U."/>
            <person name="Aleksandrzak-Piekarczyk T."/>
            <person name="Szatraj K."/>
            <person name="Zielenkiewicz U."/>
            <person name="Pilsyk S."/>
            <person name="Malc E."/>
            <person name="Mieczkowski P."/>
            <person name="Kruszewska J.S."/>
            <person name="Biernat P."/>
            <person name="Pawlowska J."/>
        </authorList>
    </citation>
    <scope>NUCLEOTIDE SEQUENCE</scope>
    <source>
        <strain evidence="14">WA0000017839</strain>
    </source>
</reference>
<dbReference type="PANTHER" id="PTHR11136:SF5">
    <property type="entry name" value="FOLYLPOLYGLUTAMATE SYNTHASE, MITOCHONDRIAL"/>
    <property type="match status" value="1"/>
</dbReference>
<dbReference type="EMBL" id="JAEPRD010000119">
    <property type="protein sequence ID" value="KAG2197954.1"/>
    <property type="molecule type" value="Genomic_DNA"/>
</dbReference>
<comment type="similarity">
    <text evidence="2">Belongs to the folylpolyglutamate synthase family.</text>
</comment>
<proteinExistence type="inferred from homology"/>
<dbReference type="GO" id="GO:0006730">
    <property type="term" value="P:one-carbon metabolic process"/>
    <property type="evidence" value="ECO:0007669"/>
    <property type="project" value="UniProtKB-KW"/>
</dbReference>
<evidence type="ECO:0000256" key="4">
    <source>
        <dbReference type="ARBA" id="ARBA00022563"/>
    </source>
</evidence>